<keyword evidence="2 4" id="KW-0560">Oxidoreductase</keyword>
<dbReference type="Pfam" id="PF01641">
    <property type="entry name" value="SelR"/>
    <property type="match status" value="1"/>
</dbReference>
<dbReference type="GO" id="GO:0033743">
    <property type="term" value="F:peptide-methionine (R)-S-oxide reductase activity"/>
    <property type="evidence" value="ECO:0007669"/>
    <property type="project" value="UniProtKB-EC"/>
</dbReference>
<comment type="cofactor">
    <cofactor evidence="4">
        <name>Zn(2+)</name>
        <dbReference type="ChEBI" id="CHEBI:29105"/>
    </cofactor>
    <text evidence="4">Binds 1 zinc ion per subunit. The zinc ion is important for the structural integrity of the protein.</text>
</comment>
<keyword evidence="4" id="KW-0479">Metal-binding</keyword>
<evidence type="ECO:0000256" key="1">
    <source>
        <dbReference type="ARBA" id="ARBA00007174"/>
    </source>
</evidence>
<comment type="similarity">
    <text evidence="1 4">Belongs to the MsrB Met sulfoxide reductase family.</text>
</comment>
<feature type="region of interest" description="Disordered" evidence="5">
    <location>
        <begin position="1"/>
        <end position="29"/>
    </location>
</feature>
<sequence>MSDLKKKKIEKSDTEWRSQLSPEQYHVTRKGGTERAFTGPYWDSKDNGVYHCVCCERPLFHSDTKFDSGTGWPSYHSPVDADAVTEHADRSWFMTRTEIKCADCDAHLGHVFNDGPQPTGLRYCMNGTALTFRKDGAGK</sequence>
<dbReference type="PANTHER" id="PTHR10173:SF52">
    <property type="entry name" value="METHIONINE-R-SULFOXIDE REDUCTASE B1"/>
    <property type="match status" value="1"/>
</dbReference>
<evidence type="ECO:0000256" key="5">
    <source>
        <dbReference type="SAM" id="MobiDB-lite"/>
    </source>
</evidence>
<keyword evidence="4" id="KW-0862">Zinc</keyword>
<evidence type="ECO:0000313" key="8">
    <source>
        <dbReference type="Proteomes" id="UP001148313"/>
    </source>
</evidence>
<dbReference type="Gene3D" id="2.170.150.20">
    <property type="entry name" value="Peptide methionine sulfoxide reductase"/>
    <property type="match status" value="1"/>
</dbReference>
<evidence type="ECO:0000256" key="4">
    <source>
        <dbReference type="HAMAP-Rule" id="MF_01400"/>
    </source>
</evidence>
<evidence type="ECO:0000259" key="6">
    <source>
        <dbReference type="PROSITE" id="PS51790"/>
    </source>
</evidence>
<comment type="caution">
    <text evidence="7">The sequence shown here is derived from an EMBL/GenBank/DDBJ whole genome shotgun (WGS) entry which is preliminary data.</text>
</comment>
<organism evidence="7 8">
    <name type="scientific">Hoeflea poritis</name>
    <dbReference type="NCBI Taxonomy" id="2993659"/>
    <lineage>
        <taxon>Bacteria</taxon>
        <taxon>Pseudomonadati</taxon>
        <taxon>Pseudomonadota</taxon>
        <taxon>Alphaproteobacteria</taxon>
        <taxon>Hyphomicrobiales</taxon>
        <taxon>Rhizobiaceae</taxon>
        <taxon>Hoeflea</taxon>
    </lineage>
</organism>
<comment type="catalytic activity">
    <reaction evidence="3 4">
        <text>L-methionyl-[protein] + [thioredoxin]-disulfide + H2O = L-methionyl-(R)-S-oxide-[protein] + [thioredoxin]-dithiol</text>
        <dbReference type="Rhea" id="RHEA:24164"/>
        <dbReference type="Rhea" id="RHEA-COMP:10698"/>
        <dbReference type="Rhea" id="RHEA-COMP:10700"/>
        <dbReference type="Rhea" id="RHEA-COMP:12313"/>
        <dbReference type="Rhea" id="RHEA-COMP:12314"/>
        <dbReference type="ChEBI" id="CHEBI:15377"/>
        <dbReference type="ChEBI" id="CHEBI:16044"/>
        <dbReference type="ChEBI" id="CHEBI:29950"/>
        <dbReference type="ChEBI" id="CHEBI:45764"/>
        <dbReference type="ChEBI" id="CHEBI:50058"/>
        <dbReference type="EC" id="1.8.4.12"/>
    </reaction>
</comment>
<dbReference type="RefSeq" id="WP_271092004.1">
    <property type="nucleotide sequence ID" value="NZ_JAPJZH010000019.1"/>
</dbReference>
<feature type="active site" description="Nucleophile" evidence="4">
    <location>
        <position position="124"/>
    </location>
</feature>
<dbReference type="EC" id="1.8.4.12" evidence="4"/>
<dbReference type="InterPro" id="IPR002579">
    <property type="entry name" value="Met_Sox_Rdtase_MsrB_dom"/>
</dbReference>
<dbReference type="NCBIfam" id="TIGR00357">
    <property type="entry name" value="peptide-methionine (R)-S-oxide reductase MsrB"/>
    <property type="match status" value="1"/>
</dbReference>
<dbReference type="SUPFAM" id="SSF51316">
    <property type="entry name" value="Mss4-like"/>
    <property type="match status" value="1"/>
</dbReference>
<dbReference type="InterPro" id="IPR028427">
    <property type="entry name" value="Met_Sox_Rdtase_MsrB"/>
</dbReference>
<evidence type="ECO:0000256" key="3">
    <source>
        <dbReference type="ARBA" id="ARBA00048488"/>
    </source>
</evidence>
<reference evidence="7" key="1">
    <citation type="submission" date="2022-11" db="EMBL/GenBank/DDBJ databases">
        <title>Hoeflea poritis sp. nov., isolated from scleractinian coral Porites lutea.</title>
        <authorList>
            <person name="Zhang G."/>
            <person name="Wei Q."/>
            <person name="Cai L."/>
        </authorList>
    </citation>
    <scope>NUCLEOTIDE SEQUENCE</scope>
    <source>
        <strain evidence="7">E7-10</strain>
    </source>
</reference>
<feature type="domain" description="MsrB" evidence="6">
    <location>
        <begin position="13"/>
        <end position="135"/>
    </location>
</feature>
<dbReference type="PROSITE" id="PS51790">
    <property type="entry name" value="MSRB"/>
    <property type="match status" value="1"/>
</dbReference>
<feature type="binding site" evidence="4">
    <location>
        <position position="101"/>
    </location>
    <ligand>
        <name>Zn(2+)</name>
        <dbReference type="ChEBI" id="CHEBI:29105"/>
    </ligand>
</feature>
<evidence type="ECO:0000313" key="7">
    <source>
        <dbReference type="EMBL" id="MDA4848154.1"/>
    </source>
</evidence>
<keyword evidence="8" id="KW-1185">Reference proteome</keyword>
<dbReference type="InterPro" id="IPR011057">
    <property type="entry name" value="Mss4-like_sf"/>
</dbReference>
<proteinExistence type="inferred from homology"/>
<feature type="binding site" evidence="4">
    <location>
        <position position="52"/>
    </location>
    <ligand>
        <name>Zn(2+)</name>
        <dbReference type="ChEBI" id="CHEBI:29105"/>
    </ligand>
</feature>
<accession>A0ABT4VU63</accession>
<gene>
    <name evidence="4 7" type="primary">msrB</name>
    <name evidence="7" type="ORF">OOZ53_22540</name>
</gene>
<feature type="binding site" evidence="4">
    <location>
        <position position="55"/>
    </location>
    <ligand>
        <name>Zn(2+)</name>
        <dbReference type="ChEBI" id="CHEBI:29105"/>
    </ligand>
</feature>
<dbReference type="EMBL" id="JAPJZH010000019">
    <property type="protein sequence ID" value="MDA4848154.1"/>
    <property type="molecule type" value="Genomic_DNA"/>
</dbReference>
<name>A0ABT4VU63_9HYPH</name>
<dbReference type="Proteomes" id="UP001148313">
    <property type="component" value="Unassembled WGS sequence"/>
</dbReference>
<feature type="binding site" evidence="4">
    <location>
        <position position="104"/>
    </location>
    <ligand>
        <name>Zn(2+)</name>
        <dbReference type="ChEBI" id="CHEBI:29105"/>
    </ligand>
</feature>
<dbReference type="PANTHER" id="PTHR10173">
    <property type="entry name" value="METHIONINE SULFOXIDE REDUCTASE"/>
    <property type="match status" value="1"/>
</dbReference>
<dbReference type="HAMAP" id="MF_01400">
    <property type="entry name" value="MsrB"/>
    <property type="match status" value="1"/>
</dbReference>
<protein>
    <recommendedName>
        <fullName evidence="4">Peptide methionine sulfoxide reductase MsrB</fullName>
        <ecNumber evidence="4">1.8.4.12</ecNumber>
    </recommendedName>
    <alternativeName>
        <fullName evidence="4">Peptide-methionine (R)-S-oxide reductase</fullName>
    </alternativeName>
</protein>
<evidence type="ECO:0000256" key="2">
    <source>
        <dbReference type="ARBA" id="ARBA00023002"/>
    </source>
</evidence>